<comment type="caution">
    <text evidence="1">The sequence shown here is derived from an EMBL/GenBank/DDBJ whole genome shotgun (WGS) entry which is preliminary data.</text>
</comment>
<accession>A0ABN7PIX7</accession>
<evidence type="ECO:0000313" key="2">
    <source>
        <dbReference type="Proteomes" id="UP001153148"/>
    </source>
</evidence>
<keyword evidence="2" id="KW-1185">Reference proteome</keyword>
<dbReference type="EMBL" id="CAJPIN010067597">
    <property type="protein sequence ID" value="CAG2067359.1"/>
    <property type="molecule type" value="Genomic_DNA"/>
</dbReference>
<dbReference type="Proteomes" id="UP001153148">
    <property type="component" value="Unassembled WGS sequence"/>
</dbReference>
<proteinExistence type="predicted"/>
<name>A0ABN7PIX7_TIMPD</name>
<reference evidence="1" key="1">
    <citation type="submission" date="2021-03" db="EMBL/GenBank/DDBJ databases">
        <authorList>
            <person name="Tran Van P."/>
        </authorList>
    </citation>
    <scope>NUCLEOTIDE SEQUENCE</scope>
</reference>
<protein>
    <submittedName>
        <fullName evidence="1">Uncharacterized protein</fullName>
    </submittedName>
</protein>
<evidence type="ECO:0000313" key="1">
    <source>
        <dbReference type="EMBL" id="CAG2067359.1"/>
    </source>
</evidence>
<organism evidence="1 2">
    <name type="scientific">Timema podura</name>
    <name type="common">Walking stick</name>
    <dbReference type="NCBI Taxonomy" id="61482"/>
    <lineage>
        <taxon>Eukaryota</taxon>
        <taxon>Metazoa</taxon>
        <taxon>Ecdysozoa</taxon>
        <taxon>Arthropoda</taxon>
        <taxon>Hexapoda</taxon>
        <taxon>Insecta</taxon>
        <taxon>Pterygota</taxon>
        <taxon>Neoptera</taxon>
        <taxon>Polyneoptera</taxon>
        <taxon>Phasmatodea</taxon>
        <taxon>Timematodea</taxon>
        <taxon>Timematoidea</taxon>
        <taxon>Timematidae</taxon>
        <taxon>Timema</taxon>
    </lineage>
</organism>
<sequence length="45" mass="4854">MKSSSCGSSETVTSTLDEPAQRLHHEILCVSACRAILSGVQRNFC</sequence>
<gene>
    <name evidence="1" type="ORF">TPAB3V08_LOCUS14302</name>
</gene>